<dbReference type="EMBL" id="CP022115">
    <property type="protein sequence ID" value="ASJ23238.1"/>
    <property type="molecule type" value="Genomic_DNA"/>
</dbReference>
<evidence type="ECO:0000313" key="9">
    <source>
        <dbReference type="EMBL" id="MCG9025974.1"/>
    </source>
</evidence>
<reference evidence="10" key="2">
    <citation type="submission" date="2017-06" db="EMBL/GenBank/DDBJ databases">
        <title>Whole genome sequence of Laribacter hongkongensis LHGZ1.</title>
        <authorList>
            <person name="Chen D."/>
            <person name="Wu H."/>
            <person name="Chen J."/>
        </authorList>
    </citation>
    <scope>NUCLEOTIDE SEQUENCE [LARGE SCALE GENOMIC DNA]</scope>
    <source>
        <strain evidence="10">LHGZ1</strain>
    </source>
</reference>
<dbReference type="RefSeq" id="WP_088859984.1">
    <property type="nucleotide sequence ID" value="NZ_CP022115.1"/>
</dbReference>
<proteinExistence type="inferred from homology"/>
<protein>
    <submittedName>
        <fullName evidence="9">DMT family transporter</fullName>
    </submittedName>
    <submittedName>
        <fullName evidence="8">Permease</fullName>
    </submittedName>
</protein>
<evidence type="ECO:0000256" key="4">
    <source>
        <dbReference type="ARBA" id="ARBA00022989"/>
    </source>
</evidence>
<feature type="transmembrane region" description="Helical" evidence="6">
    <location>
        <begin position="117"/>
        <end position="136"/>
    </location>
</feature>
<dbReference type="GO" id="GO:0016020">
    <property type="term" value="C:membrane"/>
    <property type="evidence" value="ECO:0007669"/>
    <property type="project" value="UniProtKB-SubCell"/>
</dbReference>
<evidence type="ECO:0000256" key="6">
    <source>
        <dbReference type="SAM" id="Phobius"/>
    </source>
</evidence>
<dbReference type="OrthoDB" id="7065924at2"/>
<keyword evidence="4 6" id="KW-1133">Transmembrane helix</keyword>
<dbReference type="EMBL" id="JAJAXM010000013">
    <property type="protein sequence ID" value="MCG9025974.1"/>
    <property type="molecule type" value="Genomic_DNA"/>
</dbReference>
<comment type="similarity">
    <text evidence="2">Belongs to the EamA transporter family.</text>
</comment>
<dbReference type="InterPro" id="IPR050638">
    <property type="entry name" value="AA-Vitamin_Transporters"/>
</dbReference>
<feature type="transmembrane region" description="Helical" evidence="6">
    <location>
        <begin position="61"/>
        <end position="81"/>
    </location>
</feature>
<keyword evidence="5 6" id="KW-0472">Membrane</keyword>
<feature type="transmembrane region" description="Helical" evidence="6">
    <location>
        <begin position="233"/>
        <end position="253"/>
    </location>
</feature>
<feature type="domain" description="EamA" evidence="7">
    <location>
        <begin position="144"/>
        <end position="272"/>
    </location>
</feature>
<organism evidence="8 10">
    <name type="scientific">Laribacter hongkongensis</name>
    <dbReference type="NCBI Taxonomy" id="168471"/>
    <lineage>
        <taxon>Bacteria</taxon>
        <taxon>Pseudomonadati</taxon>
        <taxon>Pseudomonadota</taxon>
        <taxon>Betaproteobacteria</taxon>
        <taxon>Neisseriales</taxon>
        <taxon>Aquaspirillaceae</taxon>
        <taxon>Laribacter</taxon>
    </lineage>
</organism>
<gene>
    <name evidence="9" type="ORF">LH440_08675</name>
    <name evidence="8" type="ORF">LHGZ1_0407</name>
</gene>
<accession>A0A248LEM4</accession>
<feature type="transmembrane region" description="Helical" evidence="6">
    <location>
        <begin position="142"/>
        <end position="162"/>
    </location>
</feature>
<dbReference type="Proteomes" id="UP001200247">
    <property type="component" value="Unassembled WGS sequence"/>
</dbReference>
<evidence type="ECO:0000313" key="8">
    <source>
        <dbReference type="EMBL" id="ASJ23238.1"/>
    </source>
</evidence>
<feature type="domain" description="EamA" evidence="7">
    <location>
        <begin position="9"/>
        <end position="131"/>
    </location>
</feature>
<feature type="transmembrane region" description="Helical" evidence="6">
    <location>
        <begin position="93"/>
        <end position="110"/>
    </location>
</feature>
<reference evidence="8" key="3">
    <citation type="submission" date="2017-06" db="EMBL/GenBank/DDBJ databases">
        <authorList>
            <person name="Kim H.J."/>
            <person name="Triplett B.A."/>
        </authorList>
    </citation>
    <scope>NUCLEOTIDE SEQUENCE</scope>
    <source>
        <strain evidence="8">HLGZ1</strain>
    </source>
</reference>
<dbReference type="PANTHER" id="PTHR32322">
    <property type="entry name" value="INNER MEMBRANE TRANSPORTER"/>
    <property type="match status" value="1"/>
</dbReference>
<dbReference type="InterPro" id="IPR000620">
    <property type="entry name" value="EamA_dom"/>
</dbReference>
<evidence type="ECO:0000259" key="7">
    <source>
        <dbReference type="Pfam" id="PF00892"/>
    </source>
</evidence>
<sequence length="284" mass="29928">MSSLHLARLLALAAIFIWASLAALGVKLAHLPPFLLVGLTLAVAGIASLPTRRSWRVPARTFALGTGGLFGYHFFLFLAFRNAPAIEANLINYLWPLLIVLLSPFLFPGLRLGLPHIMAGFAGFVGAALVVSKGRLAFEADYLLGYLAAVLAAFLWAGYSLATRKLPPFPTAAVGGFCLASGALSLLCHVLLEPLVIPAWGDVLWVLLLGLGPMGGAFFLWDRAMKLGDPREIGLLSFLTPLLSTLLLVVSGGGRLDQWTLLGGGLILGAALVGALAPPSRQTA</sequence>
<dbReference type="PANTHER" id="PTHR32322:SF2">
    <property type="entry name" value="EAMA DOMAIN-CONTAINING PROTEIN"/>
    <property type="match status" value="1"/>
</dbReference>
<evidence type="ECO:0000256" key="5">
    <source>
        <dbReference type="ARBA" id="ARBA00023136"/>
    </source>
</evidence>
<feature type="transmembrane region" description="Helical" evidence="6">
    <location>
        <begin position="204"/>
        <end position="221"/>
    </location>
</feature>
<feature type="transmembrane region" description="Helical" evidence="6">
    <location>
        <begin position="32"/>
        <end position="49"/>
    </location>
</feature>
<dbReference type="InterPro" id="IPR037185">
    <property type="entry name" value="EmrE-like"/>
</dbReference>
<evidence type="ECO:0000313" key="10">
    <source>
        <dbReference type="Proteomes" id="UP000197424"/>
    </source>
</evidence>
<keyword evidence="3 6" id="KW-0812">Transmembrane</keyword>
<dbReference type="AlphaFoldDB" id="A0A248LEM4"/>
<evidence type="ECO:0000313" key="11">
    <source>
        <dbReference type="Proteomes" id="UP001200247"/>
    </source>
</evidence>
<reference evidence="9 11" key="4">
    <citation type="submission" date="2021-10" db="EMBL/GenBank/DDBJ databases">
        <title>Whole-genome sequencing analysis of Laribacter hongkongensis: virulence gene profiles, carbohydrate-active enzyme prediction, and antimicrobial resistance characterization.</title>
        <authorList>
            <person name="Yuan P."/>
            <person name="Zhan Y."/>
            <person name="Chen D."/>
        </authorList>
    </citation>
    <scope>NUCLEOTIDE SEQUENCE [LARGE SCALE GENOMIC DNA]</scope>
    <source>
        <strain evidence="9 11">W67</strain>
    </source>
</reference>
<feature type="transmembrane region" description="Helical" evidence="6">
    <location>
        <begin position="169"/>
        <end position="192"/>
    </location>
</feature>
<evidence type="ECO:0000256" key="1">
    <source>
        <dbReference type="ARBA" id="ARBA00004141"/>
    </source>
</evidence>
<dbReference type="Pfam" id="PF00892">
    <property type="entry name" value="EamA"/>
    <property type="match status" value="2"/>
</dbReference>
<name>A0A248LEM4_9NEIS</name>
<comment type="subcellular location">
    <subcellularLocation>
        <location evidence="1">Membrane</location>
        <topology evidence="1">Multi-pass membrane protein</topology>
    </subcellularLocation>
</comment>
<evidence type="ECO:0000256" key="2">
    <source>
        <dbReference type="ARBA" id="ARBA00007362"/>
    </source>
</evidence>
<dbReference type="Proteomes" id="UP000197424">
    <property type="component" value="Chromosome"/>
</dbReference>
<reference evidence="8" key="1">
    <citation type="journal article" date="2017" name="J. Antimicrob. Chemother.">
        <title>Emergence and genomic analysis of MDR Laribacter hongkongensis strain HLGZ1 from Guangzhou, China.</title>
        <authorList>
            <person name="Wu H.K."/>
            <person name="Chen J.H."/>
            <person name="Yang L."/>
            <person name="Li A.R."/>
            <person name="Su D.H."/>
            <person name="Lin Y.P."/>
            <person name="Chen D.Q."/>
        </authorList>
    </citation>
    <scope>NUCLEOTIDE SEQUENCE</scope>
    <source>
        <strain evidence="8">HLGZ1</strain>
    </source>
</reference>
<dbReference type="SUPFAM" id="SSF103481">
    <property type="entry name" value="Multidrug resistance efflux transporter EmrE"/>
    <property type="match status" value="2"/>
</dbReference>
<feature type="transmembrane region" description="Helical" evidence="6">
    <location>
        <begin position="259"/>
        <end position="277"/>
    </location>
</feature>
<evidence type="ECO:0000256" key="3">
    <source>
        <dbReference type="ARBA" id="ARBA00022692"/>
    </source>
</evidence>